<keyword evidence="1" id="KW-1133">Transmembrane helix</keyword>
<gene>
    <name evidence="3" type="ORF">JIN82_14905</name>
</gene>
<reference evidence="3" key="1">
    <citation type="submission" date="2021-01" db="EMBL/GenBank/DDBJ databases">
        <title>Modified the classification status of verrucomicrobia.</title>
        <authorList>
            <person name="Feng X."/>
        </authorList>
    </citation>
    <scope>NUCLEOTIDE SEQUENCE</scope>
    <source>
        <strain evidence="3">_KCTC 22039</strain>
    </source>
</reference>
<keyword evidence="4" id="KW-1185">Reference proteome</keyword>
<dbReference type="Pfam" id="PF02470">
    <property type="entry name" value="MlaD"/>
    <property type="match status" value="1"/>
</dbReference>
<evidence type="ECO:0000313" key="4">
    <source>
        <dbReference type="Proteomes" id="UP000624703"/>
    </source>
</evidence>
<organism evidence="3 4">
    <name type="scientific">Persicirhabdus sediminis</name>
    <dbReference type="NCBI Taxonomy" id="454144"/>
    <lineage>
        <taxon>Bacteria</taxon>
        <taxon>Pseudomonadati</taxon>
        <taxon>Verrucomicrobiota</taxon>
        <taxon>Verrucomicrobiia</taxon>
        <taxon>Verrucomicrobiales</taxon>
        <taxon>Verrucomicrobiaceae</taxon>
        <taxon>Persicirhabdus</taxon>
    </lineage>
</organism>
<dbReference type="PANTHER" id="PTHR33371">
    <property type="entry name" value="INTERMEMBRANE PHOSPHOLIPID TRANSPORT SYSTEM BINDING PROTEIN MLAD-RELATED"/>
    <property type="match status" value="1"/>
</dbReference>
<evidence type="ECO:0000313" key="3">
    <source>
        <dbReference type="EMBL" id="MBK1792451.1"/>
    </source>
</evidence>
<dbReference type="InterPro" id="IPR052336">
    <property type="entry name" value="MlaD_Phospholipid_Transporter"/>
</dbReference>
<evidence type="ECO:0000256" key="1">
    <source>
        <dbReference type="SAM" id="Phobius"/>
    </source>
</evidence>
<keyword evidence="1" id="KW-0472">Membrane</keyword>
<dbReference type="SUPFAM" id="SSF58104">
    <property type="entry name" value="Methyl-accepting chemotaxis protein (MCP) signaling domain"/>
    <property type="match status" value="1"/>
</dbReference>
<feature type="domain" description="Mce/MlaD" evidence="2">
    <location>
        <begin position="40"/>
        <end position="117"/>
    </location>
</feature>
<dbReference type="Gene3D" id="1.10.287.950">
    <property type="entry name" value="Methyl-accepting chemotaxis protein"/>
    <property type="match status" value="1"/>
</dbReference>
<feature type="transmembrane region" description="Helical" evidence="1">
    <location>
        <begin position="12"/>
        <end position="31"/>
    </location>
</feature>
<dbReference type="RefSeq" id="WP_200312461.1">
    <property type="nucleotide sequence ID" value="NZ_JAENIM010000045.1"/>
</dbReference>
<keyword evidence="1" id="KW-0812">Transmembrane</keyword>
<proteinExistence type="predicted"/>
<dbReference type="InterPro" id="IPR003399">
    <property type="entry name" value="Mce/MlaD"/>
</dbReference>
<protein>
    <submittedName>
        <fullName evidence="3">MCE family protein</fullName>
    </submittedName>
</protein>
<dbReference type="PANTHER" id="PTHR33371:SF4">
    <property type="entry name" value="INTERMEMBRANE PHOSPHOLIPID TRANSPORT SYSTEM BINDING PROTEIN MLAD"/>
    <property type="match status" value="1"/>
</dbReference>
<dbReference type="Proteomes" id="UP000624703">
    <property type="component" value="Unassembled WGS sequence"/>
</dbReference>
<comment type="caution">
    <text evidence="3">The sequence shown here is derived from an EMBL/GenBank/DDBJ whole genome shotgun (WGS) entry which is preliminary data.</text>
</comment>
<evidence type="ECO:0000259" key="2">
    <source>
        <dbReference type="Pfam" id="PF02470"/>
    </source>
</evidence>
<accession>A0A8J7MGK2</accession>
<sequence length="340" mass="36850">MPSQDSKTETRAGLFVLIGLLMLGALIVQFGRFGDRFKGQYPLVIEFPDTAGLIKGSEVKLRGAKVGRVASKPELTGHGTVSMELRIVDKIKVPRGSAFTIVSSGLLGDKYIQISPPAGEVDEYFAPGEKLMGVGAGGFDAIQSDAESVARDARTLMENAKTTLMKIDGALDDIRDVAGQLNVSMEKVNGGVLSDENLDSFRTTMVNLEQASEEMKASSQELQPTFREAREAIANVNDAVDGAKAMFASANQQIANVEPALNELPEAIRSIKNTAQAAEETMEQLKSDDGLIGTLVYDQEVKTDTKVFLNNLRRHGILGYKDDETSAENDPRLKPQGRRR</sequence>
<dbReference type="EMBL" id="JAENIM010000045">
    <property type="protein sequence ID" value="MBK1792451.1"/>
    <property type="molecule type" value="Genomic_DNA"/>
</dbReference>
<name>A0A8J7MGK2_9BACT</name>
<dbReference type="AlphaFoldDB" id="A0A8J7MGK2"/>